<dbReference type="Proteomes" id="UP000177082">
    <property type="component" value="Unassembled WGS sequence"/>
</dbReference>
<dbReference type="PANTHER" id="PTHR43711">
    <property type="entry name" value="TWO-COMPONENT HISTIDINE KINASE"/>
    <property type="match status" value="1"/>
</dbReference>
<dbReference type="EC" id="2.7.13.3" evidence="2"/>
<evidence type="ECO:0000256" key="2">
    <source>
        <dbReference type="ARBA" id="ARBA00012438"/>
    </source>
</evidence>
<keyword evidence="4" id="KW-0808">Transferase</keyword>
<evidence type="ECO:0000313" key="9">
    <source>
        <dbReference type="EMBL" id="OGM62820.1"/>
    </source>
</evidence>
<feature type="coiled-coil region" evidence="7">
    <location>
        <begin position="55"/>
        <end position="82"/>
    </location>
</feature>
<evidence type="ECO:0000256" key="3">
    <source>
        <dbReference type="ARBA" id="ARBA00022553"/>
    </source>
</evidence>
<organism evidence="9 10">
    <name type="scientific">Candidatus Woesebacteria bacterium RIFCSPLOWO2_01_FULL_39_21</name>
    <dbReference type="NCBI Taxonomy" id="1802519"/>
    <lineage>
        <taxon>Bacteria</taxon>
        <taxon>Candidatus Woeseibacteriota</taxon>
    </lineage>
</organism>
<dbReference type="Gene3D" id="1.10.287.130">
    <property type="match status" value="1"/>
</dbReference>
<dbReference type="InterPro" id="IPR036097">
    <property type="entry name" value="HisK_dim/P_sf"/>
</dbReference>
<gene>
    <name evidence="9" type="ORF">A2961_03765</name>
</gene>
<comment type="catalytic activity">
    <reaction evidence="1">
        <text>ATP + protein L-histidine = ADP + protein N-phospho-L-histidine.</text>
        <dbReference type="EC" id="2.7.13.3"/>
    </reaction>
</comment>
<dbReference type="PANTHER" id="PTHR43711:SF26">
    <property type="entry name" value="SENSOR HISTIDINE KINASE RCSC"/>
    <property type="match status" value="1"/>
</dbReference>
<protein>
    <recommendedName>
        <fullName evidence="2">histidine kinase</fullName>
        <ecNumber evidence="2">2.7.13.3</ecNumber>
    </recommendedName>
</protein>
<dbReference type="EMBL" id="MGHF01000024">
    <property type="protein sequence ID" value="OGM62820.1"/>
    <property type="molecule type" value="Genomic_DNA"/>
</dbReference>
<dbReference type="InterPro" id="IPR003661">
    <property type="entry name" value="HisK_dim/P_dom"/>
</dbReference>
<dbReference type="InterPro" id="IPR036890">
    <property type="entry name" value="HATPase_C_sf"/>
</dbReference>
<dbReference type="Pfam" id="PF00512">
    <property type="entry name" value="HisKA"/>
    <property type="match status" value="1"/>
</dbReference>
<dbReference type="SMART" id="SM00388">
    <property type="entry name" value="HisKA"/>
    <property type="match status" value="1"/>
</dbReference>
<dbReference type="PROSITE" id="PS50109">
    <property type="entry name" value="HIS_KIN"/>
    <property type="match status" value="1"/>
</dbReference>
<dbReference type="AlphaFoldDB" id="A0A1F8BFU0"/>
<comment type="caution">
    <text evidence="9">The sequence shown here is derived from an EMBL/GenBank/DDBJ whole genome shotgun (WGS) entry which is preliminary data.</text>
</comment>
<evidence type="ECO:0000259" key="8">
    <source>
        <dbReference type="PROSITE" id="PS50109"/>
    </source>
</evidence>
<dbReference type="GO" id="GO:0000155">
    <property type="term" value="F:phosphorelay sensor kinase activity"/>
    <property type="evidence" value="ECO:0007669"/>
    <property type="project" value="InterPro"/>
</dbReference>
<evidence type="ECO:0000256" key="6">
    <source>
        <dbReference type="ARBA" id="ARBA00023012"/>
    </source>
</evidence>
<dbReference type="InterPro" id="IPR050736">
    <property type="entry name" value="Sensor_HK_Regulatory"/>
</dbReference>
<dbReference type="SUPFAM" id="SSF55874">
    <property type="entry name" value="ATPase domain of HSP90 chaperone/DNA topoisomerase II/histidine kinase"/>
    <property type="match status" value="1"/>
</dbReference>
<dbReference type="SMART" id="SM00387">
    <property type="entry name" value="HATPase_c"/>
    <property type="match status" value="1"/>
</dbReference>
<evidence type="ECO:0000256" key="5">
    <source>
        <dbReference type="ARBA" id="ARBA00022777"/>
    </source>
</evidence>
<evidence type="ECO:0000313" key="10">
    <source>
        <dbReference type="Proteomes" id="UP000177082"/>
    </source>
</evidence>
<keyword evidence="7" id="KW-0175">Coiled coil</keyword>
<evidence type="ECO:0000256" key="1">
    <source>
        <dbReference type="ARBA" id="ARBA00000085"/>
    </source>
</evidence>
<feature type="domain" description="Histidine kinase" evidence="8">
    <location>
        <begin position="92"/>
        <end position="312"/>
    </location>
</feature>
<dbReference type="CDD" id="cd00082">
    <property type="entry name" value="HisKA"/>
    <property type="match status" value="1"/>
</dbReference>
<reference evidence="9 10" key="1">
    <citation type="journal article" date="2016" name="Nat. Commun.">
        <title>Thousands of microbial genomes shed light on interconnected biogeochemical processes in an aquifer system.</title>
        <authorList>
            <person name="Anantharaman K."/>
            <person name="Brown C.T."/>
            <person name="Hug L.A."/>
            <person name="Sharon I."/>
            <person name="Castelle C.J."/>
            <person name="Probst A.J."/>
            <person name="Thomas B.C."/>
            <person name="Singh A."/>
            <person name="Wilkins M.J."/>
            <person name="Karaoz U."/>
            <person name="Brodie E.L."/>
            <person name="Williams K.H."/>
            <person name="Hubbard S.S."/>
            <person name="Banfield J.F."/>
        </authorList>
    </citation>
    <scope>NUCLEOTIDE SEQUENCE [LARGE SCALE GENOMIC DNA]</scope>
</reference>
<dbReference type="InterPro" id="IPR005467">
    <property type="entry name" value="His_kinase_dom"/>
</dbReference>
<evidence type="ECO:0000256" key="4">
    <source>
        <dbReference type="ARBA" id="ARBA00022679"/>
    </source>
</evidence>
<keyword evidence="6" id="KW-0902">Two-component regulatory system</keyword>
<dbReference type="Gene3D" id="3.30.565.10">
    <property type="entry name" value="Histidine kinase-like ATPase, C-terminal domain"/>
    <property type="match status" value="1"/>
</dbReference>
<evidence type="ECO:0000256" key="7">
    <source>
        <dbReference type="SAM" id="Coils"/>
    </source>
</evidence>
<dbReference type="STRING" id="1802519.A2961_03765"/>
<dbReference type="InterPro" id="IPR003594">
    <property type="entry name" value="HATPase_dom"/>
</dbReference>
<dbReference type="Pfam" id="PF02518">
    <property type="entry name" value="HATPase_c"/>
    <property type="match status" value="1"/>
</dbReference>
<dbReference type="SUPFAM" id="SSF47384">
    <property type="entry name" value="Homodimeric domain of signal transducing histidine kinase"/>
    <property type="match status" value="1"/>
</dbReference>
<name>A0A1F8BFU0_9BACT</name>
<dbReference type="CDD" id="cd00075">
    <property type="entry name" value="HATPase"/>
    <property type="match status" value="1"/>
</dbReference>
<keyword evidence="3" id="KW-0597">Phosphoprotein</keyword>
<dbReference type="InterPro" id="IPR004358">
    <property type="entry name" value="Sig_transdc_His_kin-like_C"/>
</dbReference>
<accession>A0A1F8BFU0</accession>
<proteinExistence type="predicted"/>
<dbReference type="PRINTS" id="PR00344">
    <property type="entry name" value="BCTRLSENSOR"/>
</dbReference>
<sequence length="313" mass="35803">MSDELLRYKREVKKNLDLLSPIFSNASIGDFSRDLEIPKKEDEFTQIFVGVQVMLDVIREKLSELGEVNQKLKKRIEEKIKEDRAKTEFLMIASHQTRSPLSAINWYSELLLSVAQGSLSEEQIGYLEKIRALTSRTLKTINYLLDFSKTELGTYEIIKQSVDLKGLVEKVVSGFDYLIKEKSLNVKANYPKVPPQILTDKRILEVIIDNILSNSVKYTSEKGRIEVSIVPKKNSVLMEFEDNGQGITTSDESIIFEKMKSDKEEKVGRSLQGSGWGLYIVNMMTRKLGGKVWYKSKVGKGTKFYIELPKKIK</sequence>
<keyword evidence="5" id="KW-0418">Kinase</keyword>